<name>A0A1T3P478_9ACTN</name>
<dbReference type="EMBL" id="MWQN01000001">
    <property type="protein sequence ID" value="OPC83873.1"/>
    <property type="molecule type" value="Genomic_DNA"/>
</dbReference>
<evidence type="ECO:0000256" key="5">
    <source>
        <dbReference type="ARBA" id="ARBA00022970"/>
    </source>
</evidence>
<feature type="transmembrane region" description="Helical" evidence="8">
    <location>
        <begin position="74"/>
        <end position="96"/>
    </location>
</feature>
<evidence type="ECO:0000259" key="9">
    <source>
        <dbReference type="PROSITE" id="PS50928"/>
    </source>
</evidence>
<dbReference type="Gene3D" id="1.10.3720.10">
    <property type="entry name" value="MetI-like"/>
    <property type="match status" value="1"/>
</dbReference>
<evidence type="ECO:0000313" key="10">
    <source>
        <dbReference type="EMBL" id="OPC83873.1"/>
    </source>
</evidence>
<dbReference type="Pfam" id="PF00528">
    <property type="entry name" value="BPD_transp_1"/>
    <property type="match status" value="1"/>
</dbReference>
<dbReference type="InterPro" id="IPR043429">
    <property type="entry name" value="ArtM/GltK/GlnP/TcyL/YhdX-like"/>
</dbReference>
<dbReference type="InterPro" id="IPR010065">
    <property type="entry name" value="AA_ABC_transptr_permease_3TM"/>
</dbReference>
<keyword evidence="6 8" id="KW-1133">Transmembrane helix</keyword>
<comment type="subcellular location">
    <subcellularLocation>
        <location evidence="1 8">Cell membrane</location>
        <topology evidence="1 8">Multi-pass membrane protein</topology>
    </subcellularLocation>
</comment>
<dbReference type="OrthoDB" id="92598at2"/>
<reference evidence="10 11" key="1">
    <citation type="submission" date="2017-03" db="EMBL/GenBank/DDBJ databases">
        <title>Draft genome sequence of Streptomyces scabrisporus NF3, endophyte isolated from Amphipterygium adstringens.</title>
        <authorList>
            <person name="Vazquez M."/>
            <person name="Ceapa C.D."/>
            <person name="Rodriguez Luna D."/>
            <person name="Sanchez Esquivel S."/>
        </authorList>
    </citation>
    <scope>NUCLEOTIDE SEQUENCE [LARGE SCALE GENOMIC DNA]</scope>
    <source>
        <strain evidence="10 11">NF3</strain>
    </source>
</reference>
<dbReference type="RefSeq" id="WP_078978169.1">
    <property type="nucleotide sequence ID" value="NZ_MWQN01000001.1"/>
</dbReference>
<keyword evidence="5" id="KW-0029">Amino-acid transport</keyword>
<dbReference type="InterPro" id="IPR000515">
    <property type="entry name" value="MetI-like"/>
</dbReference>
<proteinExistence type="inferred from homology"/>
<evidence type="ECO:0000256" key="8">
    <source>
        <dbReference type="RuleBase" id="RU363032"/>
    </source>
</evidence>
<evidence type="ECO:0000256" key="4">
    <source>
        <dbReference type="ARBA" id="ARBA00022692"/>
    </source>
</evidence>
<feature type="domain" description="ABC transmembrane type-1" evidence="9">
    <location>
        <begin position="70"/>
        <end position="266"/>
    </location>
</feature>
<keyword evidence="4 8" id="KW-0812">Transmembrane</keyword>
<dbReference type="InterPro" id="IPR035906">
    <property type="entry name" value="MetI-like_sf"/>
</dbReference>
<dbReference type="CDD" id="cd06261">
    <property type="entry name" value="TM_PBP2"/>
    <property type="match status" value="1"/>
</dbReference>
<dbReference type="STRING" id="159449.B4N89_25680"/>
<keyword evidence="2 8" id="KW-0813">Transport</keyword>
<keyword evidence="3" id="KW-1003">Cell membrane</keyword>
<dbReference type="SUPFAM" id="SSF161098">
    <property type="entry name" value="MetI-like"/>
    <property type="match status" value="1"/>
</dbReference>
<feature type="transmembrane region" description="Helical" evidence="8">
    <location>
        <begin position="30"/>
        <end position="54"/>
    </location>
</feature>
<dbReference type="PANTHER" id="PTHR30614:SF0">
    <property type="entry name" value="L-CYSTINE TRANSPORT SYSTEM PERMEASE PROTEIN TCYL"/>
    <property type="match status" value="1"/>
</dbReference>
<dbReference type="Proteomes" id="UP000190037">
    <property type="component" value="Unassembled WGS sequence"/>
</dbReference>
<feature type="transmembrane region" description="Helical" evidence="8">
    <location>
        <begin position="247"/>
        <end position="269"/>
    </location>
</feature>
<keyword evidence="7 8" id="KW-0472">Membrane</keyword>
<evidence type="ECO:0000256" key="1">
    <source>
        <dbReference type="ARBA" id="ARBA00004651"/>
    </source>
</evidence>
<evidence type="ECO:0000256" key="6">
    <source>
        <dbReference type="ARBA" id="ARBA00022989"/>
    </source>
</evidence>
<feature type="transmembrane region" description="Helical" evidence="8">
    <location>
        <begin position="108"/>
        <end position="132"/>
    </location>
</feature>
<dbReference type="NCBIfam" id="TIGR01726">
    <property type="entry name" value="HEQRo_perm_3TM"/>
    <property type="match status" value="1"/>
</dbReference>
<dbReference type="GO" id="GO:0022857">
    <property type="term" value="F:transmembrane transporter activity"/>
    <property type="evidence" value="ECO:0007669"/>
    <property type="project" value="InterPro"/>
</dbReference>
<dbReference type="FunFam" id="1.10.3720.10:FF:000006">
    <property type="entry name" value="Glutamate/aspartate ABC transporter, permease protein GltK"/>
    <property type="match status" value="1"/>
</dbReference>
<protein>
    <submittedName>
        <fullName evidence="10">ABC transporter permease</fullName>
    </submittedName>
</protein>
<sequence>MTTPATPPADEQPVKREPIKAIPVPHYGRWVAAVVVLALVGLLIAAFANAKIHWDVTGDYLFDDQIMKGAGNTLLISLAAMAVGLVLGVLAAIMRLSGNPVTSTVASVYIWFFRGTPVLVQLLIWGNLALIFPTMLGENTNDLITPFRAALLGLGINEGAYMAEIVRSGIQSVDEGQTEAAHALGMSKGRTLRRIVLPQAMRVIVPPTGNEFINMLKTSSLASAVVYPEVLQKAKDVYTNNLAVMELLFAACFWYLLLTTVFSIGQYYLERYFARGSSRALPPTPLQRIMANVFITRRPGVTTR</sequence>
<evidence type="ECO:0000313" key="11">
    <source>
        <dbReference type="Proteomes" id="UP000190037"/>
    </source>
</evidence>
<keyword evidence="11" id="KW-1185">Reference proteome</keyword>
<dbReference type="GO" id="GO:0043190">
    <property type="term" value="C:ATP-binding cassette (ABC) transporter complex"/>
    <property type="evidence" value="ECO:0007669"/>
    <property type="project" value="InterPro"/>
</dbReference>
<evidence type="ECO:0000256" key="3">
    <source>
        <dbReference type="ARBA" id="ARBA00022475"/>
    </source>
</evidence>
<dbReference type="PROSITE" id="PS50928">
    <property type="entry name" value="ABC_TM1"/>
    <property type="match status" value="1"/>
</dbReference>
<organism evidence="10 11">
    <name type="scientific">Embleya scabrispora</name>
    <dbReference type="NCBI Taxonomy" id="159449"/>
    <lineage>
        <taxon>Bacteria</taxon>
        <taxon>Bacillati</taxon>
        <taxon>Actinomycetota</taxon>
        <taxon>Actinomycetes</taxon>
        <taxon>Kitasatosporales</taxon>
        <taxon>Streptomycetaceae</taxon>
        <taxon>Embleya</taxon>
    </lineage>
</organism>
<comment type="caution">
    <text evidence="10">The sequence shown here is derived from an EMBL/GenBank/DDBJ whole genome shotgun (WGS) entry which is preliminary data.</text>
</comment>
<gene>
    <name evidence="10" type="ORF">B4N89_25680</name>
</gene>
<accession>A0A1T3P478</accession>
<comment type="similarity">
    <text evidence="8">Belongs to the binding-protein-dependent transport system permease family.</text>
</comment>
<dbReference type="AlphaFoldDB" id="A0A1T3P478"/>
<dbReference type="GO" id="GO:0006865">
    <property type="term" value="P:amino acid transport"/>
    <property type="evidence" value="ECO:0007669"/>
    <property type="project" value="UniProtKB-KW"/>
</dbReference>
<evidence type="ECO:0000256" key="2">
    <source>
        <dbReference type="ARBA" id="ARBA00022448"/>
    </source>
</evidence>
<dbReference type="PANTHER" id="PTHR30614">
    <property type="entry name" value="MEMBRANE COMPONENT OF AMINO ACID ABC TRANSPORTER"/>
    <property type="match status" value="1"/>
</dbReference>
<evidence type="ECO:0000256" key="7">
    <source>
        <dbReference type="ARBA" id="ARBA00023136"/>
    </source>
</evidence>